<dbReference type="EMBL" id="BQNB010015713">
    <property type="protein sequence ID" value="GJT43263.1"/>
    <property type="molecule type" value="Genomic_DNA"/>
</dbReference>
<evidence type="ECO:0000313" key="4">
    <source>
        <dbReference type="EMBL" id="GJT43263.1"/>
    </source>
</evidence>
<evidence type="ECO:0000256" key="1">
    <source>
        <dbReference type="ARBA" id="ARBA00009861"/>
    </source>
</evidence>
<evidence type="ECO:0000256" key="3">
    <source>
        <dbReference type="ARBA" id="ARBA00023315"/>
    </source>
</evidence>
<comment type="similarity">
    <text evidence="1">Belongs to the plant acyltransferase family.</text>
</comment>
<dbReference type="Proteomes" id="UP001151760">
    <property type="component" value="Unassembled WGS sequence"/>
</dbReference>
<dbReference type="Pfam" id="PF02458">
    <property type="entry name" value="Transferase"/>
    <property type="match status" value="1"/>
</dbReference>
<reference evidence="4" key="2">
    <citation type="submission" date="2022-01" db="EMBL/GenBank/DDBJ databases">
        <authorList>
            <person name="Yamashiro T."/>
            <person name="Shiraishi A."/>
            <person name="Satake H."/>
            <person name="Nakayama K."/>
        </authorList>
    </citation>
    <scope>NUCLEOTIDE SEQUENCE</scope>
</reference>
<evidence type="ECO:0000313" key="5">
    <source>
        <dbReference type="Proteomes" id="UP001151760"/>
    </source>
</evidence>
<dbReference type="InterPro" id="IPR023213">
    <property type="entry name" value="CAT-like_dom_sf"/>
</dbReference>
<reference evidence="4" key="1">
    <citation type="journal article" date="2022" name="Int. J. Mol. Sci.">
        <title>Draft Genome of Tanacetum Coccineum: Genomic Comparison of Closely Related Tanacetum-Family Plants.</title>
        <authorList>
            <person name="Yamashiro T."/>
            <person name="Shiraishi A."/>
            <person name="Nakayama K."/>
            <person name="Satake H."/>
        </authorList>
    </citation>
    <scope>NUCLEOTIDE SEQUENCE</scope>
</reference>
<name>A0ABQ5DXJ0_9ASTR</name>
<sequence length="452" mass="50913">MIMSKLLRYGRRQLHTIVSRDIIKPYSPTPPHLKTYNLSLLDQCSPNSYMPIVVFYPSSNIYPSSIDKTLDLKKSLSQTLTQYYPFAGRLKQYHPTYVDCNDHGVEFIEACNDSSMSDFLQQSHHEDFDQLIPNDLIWFDPNLEGDKDENNITCPLAVQVNHFACGGVAVATSTSHKIGDGRSALNFINKWATVTTQSSSRDQQESSLINPHIIRHQARRNTNFLDILSRKSRVGCVTRSFSFTNQKLNDLKAKVTAMTLESGQPIMNPTRVEVLTWLLHKCAVAAATKTNLGTFKASDMTFPIDMRNVLVEKLHGTTLGNPLMMIHFPTSNQIELAPNTVIHKLRSMKIQLQSISNLEVLTSIIADMPFETALEMSRRIYESYVYTSLCRFPAYGIDFGWGKPVKLTIGGTVMNTTILLDTPNDDGIEAIVCLEKEDMKAFQNDPDLVAFC</sequence>
<evidence type="ECO:0000256" key="2">
    <source>
        <dbReference type="ARBA" id="ARBA00022679"/>
    </source>
</evidence>
<gene>
    <name evidence="4" type="ORF">Tco_0951978</name>
</gene>
<accession>A0ABQ5DXJ0</accession>
<dbReference type="PANTHER" id="PTHR31623">
    <property type="entry name" value="F21J9.9"/>
    <property type="match status" value="1"/>
</dbReference>
<organism evidence="4 5">
    <name type="scientific">Tanacetum coccineum</name>
    <dbReference type="NCBI Taxonomy" id="301880"/>
    <lineage>
        <taxon>Eukaryota</taxon>
        <taxon>Viridiplantae</taxon>
        <taxon>Streptophyta</taxon>
        <taxon>Embryophyta</taxon>
        <taxon>Tracheophyta</taxon>
        <taxon>Spermatophyta</taxon>
        <taxon>Magnoliopsida</taxon>
        <taxon>eudicotyledons</taxon>
        <taxon>Gunneridae</taxon>
        <taxon>Pentapetalae</taxon>
        <taxon>asterids</taxon>
        <taxon>campanulids</taxon>
        <taxon>Asterales</taxon>
        <taxon>Asteraceae</taxon>
        <taxon>Asteroideae</taxon>
        <taxon>Anthemideae</taxon>
        <taxon>Anthemidinae</taxon>
        <taxon>Tanacetum</taxon>
    </lineage>
</organism>
<proteinExistence type="inferred from homology"/>
<comment type="caution">
    <text evidence="4">The sequence shown here is derived from an EMBL/GenBank/DDBJ whole genome shotgun (WGS) entry which is preliminary data.</text>
</comment>
<protein>
    <submittedName>
        <fullName evidence="4">Deacetylvindoline O-acetyltransferase</fullName>
    </submittedName>
</protein>
<dbReference type="Gene3D" id="3.30.559.10">
    <property type="entry name" value="Chloramphenicol acetyltransferase-like domain"/>
    <property type="match status" value="2"/>
</dbReference>
<keyword evidence="3" id="KW-0012">Acyltransferase</keyword>
<dbReference type="PANTHER" id="PTHR31623:SF118">
    <property type="entry name" value="BAHD ACYLTRANSFERASE"/>
    <property type="match status" value="1"/>
</dbReference>
<keyword evidence="2" id="KW-0808">Transferase</keyword>
<keyword evidence="5" id="KW-1185">Reference proteome</keyword>